<dbReference type="Proteomes" id="UP000708208">
    <property type="component" value="Unassembled WGS sequence"/>
</dbReference>
<accession>A0A8J2J8U5</accession>
<dbReference type="PROSITE" id="PS50003">
    <property type="entry name" value="PH_DOMAIN"/>
    <property type="match status" value="1"/>
</dbReference>
<gene>
    <name evidence="2" type="ORF">AFUS01_LOCUS3914</name>
</gene>
<dbReference type="EMBL" id="CAJVCH010024065">
    <property type="protein sequence ID" value="CAG7696126.1"/>
    <property type="molecule type" value="Genomic_DNA"/>
</dbReference>
<dbReference type="Pfam" id="PF00169">
    <property type="entry name" value="PH"/>
    <property type="match status" value="1"/>
</dbReference>
<keyword evidence="3" id="KW-1185">Reference proteome</keyword>
<feature type="non-terminal residue" evidence="2">
    <location>
        <position position="1"/>
    </location>
</feature>
<organism evidence="2 3">
    <name type="scientific">Allacma fusca</name>
    <dbReference type="NCBI Taxonomy" id="39272"/>
    <lineage>
        <taxon>Eukaryota</taxon>
        <taxon>Metazoa</taxon>
        <taxon>Ecdysozoa</taxon>
        <taxon>Arthropoda</taxon>
        <taxon>Hexapoda</taxon>
        <taxon>Collembola</taxon>
        <taxon>Symphypleona</taxon>
        <taxon>Sminthuridae</taxon>
        <taxon>Allacma</taxon>
    </lineage>
</organism>
<dbReference type="InterPro" id="IPR001849">
    <property type="entry name" value="PH_domain"/>
</dbReference>
<dbReference type="OrthoDB" id="245697at2759"/>
<evidence type="ECO:0000313" key="3">
    <source>
        <dbReference type="Proteomes" id="UP000708208"/>
    </source>
</evidence>
<sequence length="48" mass="5390">LQDDSDKEISFKLRHQGTGVISFQADSSRTAEKWIDALNEAIRLKAAE</sequence>
<comment type="caution">
    <text evidence="2">The sequence shown here is derived from an EMBL/GenBank/DDBJ whole genome shotgun (WGS) entry which is preliminary data.</text>
</comment>
<name>A0A8J2J8U5_9HEXA</name>
<evidence type="ECO:0000259" key="1">
    <source>
        <dbReference type="PROSITE" id="PS50003"/>
    </source>
</evidence>
<protein>
    <recommendedName>
        <fullName evidence="1">PH domain-containing protein</fullName>
    </recommendedName>
</protein>
<dbReference type="AlphaFoldDB" id="A0A8J2J8U5"/>
<proteinExistence type="predicted"/>
<evidence type="ECO:0000313" key="2">
    <source>
        <dbReference type="EMBL" id="CAG7696126.1"/>
    </source>
</evidence>
<feature type="domain" description="PH" evidence="1">
    <location>
        <begin position="1"/>
        <end position="43"/>
    </location>
</feature>
<reference evidence="2" key="1">
    <citation type="submission" date="2021-06" db="EMBL/GenBank/DDBJ databases">
        <authorList>
            <person name="Hodson N. C."/>
            <person name="Mongue J. A."/>
            <person name="Jaron S. K."/>
        </authorList>
    </citation>
    <scope>NUCLEOTIDE SEQUENCE</scope>
</reference>